<dbReference type="GO" id="GO:0016887">
    <property type="term" value="F:ATP hydrolysis activity"/>
    <property type="evidence" value="ECO:0007669"/>
    <property type="project" value="InterPro"/>
</dbReference>
<dbReference type="SUPFAM" id="SSF52540">
    <property type="entry name" value="P-loop containing nucleoside triphosphate hydrolases"/>
    <property type="match status" value="1"/>
</dbReference>
<dbReference type="PROSITE" id="PS00211">
    <property type="entry name" value="ABC_TRANSPORTER_1"/>
    <property type="match status" value="1"/>
</dbReference>
<dbReference type="RefSeq" id="WP_014593965.1">
    <property type="nucleotide sequence ID" value="NC_017531.2"/>
</dbReference>
<gene>
    <name evidence="8" type="primary">fepC</name>
    <name evidence="8" type="ordered locus">PAJ_1638</name>
</gene>
<dbReference type="InterPro" id="IPR003439">
    <property type="entry name" value="ABC_transporter-like_ATP-bd"/>
</dbReference>
<proteinExistence type="inferred from homology"/>
<dbReference type="InterPro" id="IPR017871">
    <property type="entry name" value="ABC_transporter-like_CS"/>
</dbReference>
<dbReference type="PANTHER" id="PTHR42794">
    <property type="entry name" value="HEMIN IMPORT ATP-BINDING PROTEIN HMUV"/>
    <property type="match status" value="1"/>
</dbReference>
<dbReference type="InterPro" id="IPR003593">
    <property type="entry name" value="AAA+_ATPase"/>
</dbReference>
<dbReference type="PANTHER" id="PTHR42794:SF1">
    <property type="entry name" value="HEMIN IMPORT ATP-BINDING PROTEIN HMUV"/>
    <property type="match status" value="1"/>
</dbReference>
<evidence type="ECO:0000256" key="3">
    <source>
        <dbReference type="ARBA" id="ARBA00022741"/>
    </source>
</evidence>
<protein>
    <submittedName>
        <fullName evidence="8">Ferric enterobactin transport ATP-binding protein FepC</fullName>
    </submittedName>
</protein>
<evidence type="ECO:0000259" key="7">
    <source>
        <dbReference type="PROSITE" id="PS50893"/>
    </source>
</evidence>
<dbReference type="Gene3D" id="3.40.50.300">
    <property type="entry name" value="P-loop containing nucleotide triphosphate hydrolases"/>
    <property type="match status" value="1"/>
</dbReference>
<dbReference type="PROSITE" id="PS50893">
    <property type="entry name" value="ABC_TRANSPORTER_2"/>
    <property type="match status" value="1"/>
</dbReference>
<evidence type="ECO:0000313" key="8">
    <source>
        <dbReference type="EMBL" id="BAK11718.1"/>
    </source>
</evidence>
<keyword evidence="4 8" id="KW-0067">ATP-binding</keyword>
<evidence type="ECO:0000313" key="9">
    <source>
        <dbReference type="Proteomes" id="UP000006690"/>
    </source>
</evidence>
<dbReference type="Proteomes" id="UP000006690">
    <property type="component" value="Chromosome"/>
</dbReference>
<comment type="function">
    <text evidence="6">Part of the ABC transporter complex HmuTUV involved in hemin import. Responsible for energy coupling to the transport system.</text>
</comment>
<dbReference type="KEGG" id="paj:PAJ_1638"/>
<dbReference type="AlphaFoldDB" id="A0A0H3KXB1"/>
<sequence length="267" mass="28993">MMQPETLHASESILRVNIGALHKPDGGCLLNDITFGIGTGERLAIIGPNGSGKTSLLRAMSRELAVQKDEITLNGRCIKTYTRQELATCIAVMAQNDVPDLRLSVEDYVALGRLPHVRACPHSVNQRVVSEVLEETGLAALRRRSLDALSGGERQRAALARVLAQKPQLILLDEPTNHLDPLGRHALLTLIKNKGITAVAVLHDLSLIDTFADRVLILSQGEQVVCDTPARALSSRYLRPVFGLNSFTVAHPANGSHLRIFEVPDCA</sequence>
<comment type="similarity">
    <text evidence="1">Belongs to the ABC transporter superfamily. Drug exporter-2 (TC 3.A.1.117) family.</text>
</comment>
<dbReference type="OrthoDB" id="5292475at2"/>
<dbReference type="InterPro" id="IPR027417">
    <property type="entry name" value="P-loop_NTPase"/>
</dbReference>
<dbReference type="PATRIC" id="fig|932677.3.peg.1915"/>
<evidence type="ECO:0000256" key="2">
    <source>
        <dbReference type="ARBA" id="ARBA00022448"/>
    </source>
</evidence>
<dbReference type="eggNOG" id="COG1120">
    <property type="taxonomic scope" value="Bacteria"/>
</dbReference>
<name>A0A0H3KXB1_PANAA</name>
<organism evidence="8 9">
    <name type="scientific">Pantoea ananatis (strain AJ13355)</name>
    <dbReference type="NCBI Taxonomy" id="932677"/>
    <lineage>
        <taxon>Bacteria</taxon>
        <taxon>Pseudomonadati</taxon>
        <taxon>Pseudomonadota</taxon>
        <taxon>Gammaproteobacteria</taxon>
        <taxon>Enterobacterales</taxon>
        <taxon>Erwiniaceae</taxon>
        <taxon>Pantoea</taxon>
    </lineage>
</organism>
<dbReference type="EMBL" id="AP012032">
    <property type="protein sequence ID" value="BAK11718.1"/>
    <property type="molecule type" value="Genomic_DNA"/>
</dbReference>
<feature type="domain" description="ABC transporter" evidence="7">
    <location>
        <begin position="13"/>
        <end position="245"/>
    </location>
</feature>
<evidence type="ECO:0000256" key="6">
    <source>
        <dbReference type="ARBA" id="ARBA00037066"/>
    </source>
</evidence>
<keyword evidence="3" id="KW-0547">Nucleotide-binding</keyword>
<accession>A0A0H3KXB1</accession>
<evidence type="ECO:0000256" key="1">
    <source>
        <dbReference type="ARBA" id="ARBA00006526"/>
    </source>
</evidence>
<keyword evidence="2" id="KW-0813">Transport</keyword>
<reference evidence="9" key="1">
    <citation type="journal article" date="2012" name="Appl. Microbiol. Biotechnol.">
        <title>The complete genome sequence of Pantoea ananatis AJ13355, an organism with great biotechnological potential.</title>
        <authorList>
            <person name="Hara Y."/>
            <person name="Kadotani N."/>
            <person name="Izui H."/>
            <person name="Katashkina J.I."/>
            <person name="Kuvaeva T.M."/>
            <person name="Andreeva I.G."/>
            <person name="Golubeva L.I."/>
            <person name="Malko D.B."/>
            <person name="Makeev V.J."/>
            <person name="Mashko S.V."/>
            <person name="Kozlov Y.I."/>
        </authorList>
    </citation>
    <scope>NUCLEOTIDE SEQUENCE [LARGE SCALE GENOMIC DNA]</scope>
    <source>
        <strain evidence="9">AJ13355</strain>
    </source>
</reference>
<dbReference type="Pfam" id="PF00005">
    <property type="entry name" value="ABC_tran"/>
    <property type="match status" value="1"/>
</dbReference>
<dbReference type="CDD" id="cd03214">
    <property type="entry name" value="ABC_Iron-Siderophores_B12_Hemin"/>
    <property type="match status" value="1"/>
</dbReference>
<dbReference type="SMART" id="SM00382">
    <property type="entry name" value="AAA"/>
    <property type="match status" value="1"/>
</dbReference>
<evidence type="ECO:0000256" key="4">
    <source>
        <dbReference type="ARBA" id="ARBA00022840"/>
    </source>
</evidence>
<keyword evidence="5" id="KW-1278">Translocase</keyword>
<dbReference type="HOGENOM" id="CLU_000604_1_11_6"/>
<evidence type="ECO:0000256" key="5">
    <source>
        <dbReference type="ARBA" id="ARBA00022967"/>
    </source>
</evidence>
<dbReference type="GO" id="GO:0005524">
    <property type="term" value="F:ATP binding"/>
    <property type="evidence" value="ECO:0007669"/>
    <property type="project" value="UniProtKB-KW"/>
</dbReference>